<name>A0ABR1LFG2_9PEZI</name>
<protein>
    <recommendedName>
        <fullName evidence="2">F-box domain-containing protein</fullName>
    </recommendedName>
</protein>
<dbReference type="PROSITE" id="PS50181">
    <property type="entry name" value="FBOX"/>
    <property type="match status" value="1"/>
</dbReference>
<feature type="compositionally biased region" description="Acidic residues" evidence="1">
    <location>
        <begin position="444"/>
        <end position="472"/>
    </location>
</feature>
<dbReference type="InterPro" id="IPR001810">
    <property type="entry name" value="F-box_dom"/>
</dbReference>
<evidence type="ECO:0000259" key="2">
    <source>
        <dbReference type="PROSITE" id="PS50181"/>
    </source>
</evidence>
<evidence type="ECO:0000256" key="1">
    <source>
        <dbReference type="SAM" id="MobiDB-lite"/>
    </source>
</evidence>
<sequence length="483" mass="55471">MVATGFHESPHPCNTNKMPADMTKEFLKSKLDETVDQITEVTKRLQKLHLRNDGKKFRLGDLPAELFYRVGKNMPTESTLSLSATCRDFQGILFPITKKADEASRSKFRHLQDRDKLAVCIKHERTSGLDDPLRACGACSRLHHIRYFTSTQLLNPPKLRKCRGRARIFKPCEHTTYTWDAVARIPPSDNLQGDDDGVTNDRFHCQKCSDEGSEGKLFRFRRTRQKDPCPPNTGSAIDESKTVQITKYRLLAKIYPGWVTEGKLVADRLGQWQRQVCPHTVTTKDTFPNVSSLKFKFADEKGGKEISDELQAILPKKTTAYCTQPGCNTKLFIDVTEGIISLGITRDLGVMEAPDEPEWLIQTEDAPIEREESWRERLYREGWWPEGSLDVINNKGVWSDDEIEYSDDEYSDDESSDDESSDDESSDDESSDDESGDEGKLEEGNIEEEYTEEEYTEEEYYEEEDFEEEYYDEEKFGVVRSGW</sequence>
<comment type="caution">
    <text evidence="3">The sequence shown here is derived from an EMBL/GenBank/DDBJ whole genome shotgun (WGS) entry which is preliminary data.</text>
</comment>
<feature type="compositionally biased region" description="Acidic residues" evidence="1">
    <location>
        <begin position="404"/>
        <end position="436"/>
    </location>
</feature>
<keyword evidence="4" id="KW-1185">Reference proteome</keyword>
<dbReference type="GeneID" id="92036580"/>
<proteinExistence type="predicted"/>
<feature type="domain" description="F-box" evidence="2">
    <location>
        <begin position="56"/>
        <end position="111"/>
    </location>
</feature>
<gene>
    <name evidence="3" type="ORF">J3D65DRAFT_678944</name>
</gene>
<reference evidence="3 4" key="1">
    <citation type="submission" date="2024-04" db="EMBL/GenBank/DDBJ databases">
        <title>Phyllosticta paracitricarpa is synonymous to the EU quarantine fungus P. citricarpa based on phylogenomic analyses.</title>
        <authorList>
            <consortium name="Lawrence Berkeley National Laboratory"/>
            <person name="Van ingen-buijs V.A."/>
            <person name="Van westerhoven A.C."/>
            <person name="Haridas S."/>
            <person name="Skiadas P."/>
            <person name="Martin F."/>
            <person name="Groenewald J.Z."/>
            <person name="Crous P.W."/>
            <person name="Seidl M.F."/>
        </authorList>
    </citation>
    <scope>NUCLEOTIDE SEQUENCE [LARGE SCALE GENOMIC DNA]</scope>
    <source>
        <strain evidence="3 4">CPC 17464</strain>
    </source>
</reference>
<organism evidence="3 4">
    <name type="scientific">Phyllosticta citribraziliensis</name>
    <dbReference type="NCBI Taxonomy" id="989973"/>
    <lineage>
        <taxon>Eukaryota</taxon>
        <taxon>Fungi</taxon>
        <taxon>Dikarya</taxon>
        <taxon>Ascomycota</taxon>
        <taxon>Pezizomycotina</taxon>
        <taxon>Dothideomycetes</taxon>
        <taxon>Dothideomycetes incertae sedis</taxon>
        <taxon>Botryosphaeriales</taxon>
        <taxon>Phyllostictaceae</taxon>
        <taxon>Phyllosticta</taxon>
    </lineage>
</organism>
<dbReference type="Proteomes" id="UP001360953">
    <property type="component" value="Unassembled WGS sequence"/>
</dbReference>
<dbReference type="EMBL" id="JBBPEH010000009">
    <property type="protein sequence ID" value="KAK7533949.1"/>
    <property type="molecule type" value="Genomic_DNA"/>
</dbReference>
<evidence type="ECO:0000313" key="4">
    <source>
        <dbReference type="Proteomes" id="UP001360953"/>
    </source>
</evidence>
<accession>A0ABR1LFG2</accession>
<dbReference type="RefSeq" id="XP_066652988.1">
    <property type="nucleotide sequence ID" value="XM_066803674.1"/>
</dbReference>
<evidence type="ECO:0000313" key="3">
    <source>
        <dbReference type="EMBL" id="KAK7533949.1"/>
    </source>
</evidence>
<feature type="region of interest" description="Disordered" evidence="1">
    <location>
        <begin position="404"/>
        <end position="483"/>
    </location>
</feature>